<reference evidence="8 9" key="1">
    <citation type="submission" date="2023-09" db="EMBL/GenBank/DDBJ databases">
        <title>Microbacterium fusihabitans sp. nov., Microbacterium phycihabitans sp. nov., and Microbacterium cervinum sp. nov., isolated from dried seaweeds of beach.</title>
        <authorList>
            <person name="Lee S.D."/>
        </authorList>
    </citation>
    <scope>NUCLEOTIDE SEQUENCE [LARGE SCALE GENOMIC DNA]</scope>
    <source>
        <strain evidence="8 9">KSW2-29</strain>
    </source>
</reference>
<dbReference type="PANTHER" id="PTHR43229:SF2">
    <property type="entry name" value="NODULATION PROTEIN J"/>
    <property type="match status" value="1"/>
</dbReference>
<feature type="transmembrane region" description="Helical" evidence="6">
    <location>
        <begin position="60"/>
        <end position="89"/>
    </location>
</feature>
<dbReference type="Proteomes" id="UP001261125">
    <property type="component" value="Unassembled WGS sequence"/>
</dbReference>
<feature type="transmembrane region" description="Helical" evidence="6">
    <location>
        <begin position="265"/>
        <end position="284"/>
    </location>
</feature>
<dbReference type="RefSeq" id="WP_316003332.1">
    <property type="nucleotide sequence ID" value="NZ_JAWDIT010000001.1"/>
</dbReference>
<proteinExistence type="predicted"/>
<dbReference type="EMBL" id="JAWDIT010000001">
    <property type="protein sequence ID" value="MDU0344545.1"/>
    <property type="molecule type" value="Genomic_DNA"/>
</dbReference>
<dbReference type="InterPro" id="IPR000412">
    <property type="entry name" value="ABC_2_transport"/>
</dbReference>
<accession>A0ABU3SIC1</accession>
<evidence type="ECO:0000259" key="7">
    <source>
        <dbReference type="Pfam" id="PF01061"/>
    </source>
</evidence>
<feature type="transmembrane region" description="Helical" evidence="6">
    <location>
        <begin position="20"/>
        <end position="40"/>
    </location>
</feature>
<gene>
    <name evidence="8" type="ORF">RWH44_02400</name>
</gene>
<dbReference type="PANTHER" id="PTHR43229">
    <property type="entry name" value="NODULATION PROTEIN J"/>
    <property type="match status" value="1"/>
</dbReference>
<sequence length="292" mass="30973">MRTVSILTGRNLRLFFRDRAGVFFSLLSALILIALYALFLGNLQVDNLTERFPNAETGDIHWFVNAWVFAGITMITTLTTALAALAVFVDDRASGRFGDFLVSPIRRVELILGYLLSSFLISLAMTLVILVFGQVYLLTQGDSIMTASEAGETLGYVALSSLAFAALSSFVVTFLRSSGAFAALSTVVGTVIGFLAGAYIPVGTLPDAIVNGINALPFAQSAMLIREPMTVQALTALAGDTGPAVDAVKTFYGISAKVGDFDVTASFAAGVMVAVFVVFAALGARQLARRIR</sequence>
<evidence type="ECO:0000313" key="8">
    <source>
        <dbReference type="EMBL" id="MDU0344545.1"/>
    </source>
</evidence>
<feature type="domain" description="ABC-2 type transporter transmembrane" evidence="7">
    <location>
        <begin position="4"/>
        <end position="212"/>
    </location>
</feature>
<protein>
    <submittedName>
        <fullName evidence="8">ABC transporter permease</fullName>
    </submittedName>
</protein>
<evidence type="ECO:0000256" key="1">
    <source>
        <dbReference type="ARBA" id="ARBA00004141"/>
    </source>
</evidence>
<keyword evidence="4 6" id="KW-0472">Membrane</keyword>
<comment type="subcellular location">
    <subcellularLocation>
        <location evidence="1">Membrane</location>
        <topology evidence="1">Multi-pass membrane protein</topology>
    </subcellularLocation>
</comment>
<evidence type="ECO:0000256" key="2">
    <source>
        <dbReference type="ARBA" id="ARBA00022692"/>
    </source>
</evidence>
<evidence type="ECO:0000256" key="3">
    <source>
        <dbReference type="ARBA" id="ARBA00022989"/>
    </source>
</evidence>
<feature type="transmembrane region" description="Helical" evidence="6">
    <location>
        <begin position="110"/>
        <end position="133"/>
    </location>
</feature>
<feature type="transmembrane region" description="Helical" evidence="6">
    <location>
        <begin position="153"/>
        <end position="174"/>
    </location>
</feature>
<comment type="caution">
    <text evidence="8">The sequence shown here is derived from an EMBL/GenBank/DDBJ whole genome shotgun (WGS) entry which is preliminary data.</text>
</comment>
<dbReference type="Pfam" id="PF01061">
    <property type="entry name" value="ABC2_membrane"/>
    <property type="match status" value="1"/>
</dbReference>
<organism evidence="8 9">
    <name type="scientific">Microbacterium phycohabitans</name>
    <dbReference type="NCBI Taxonomy" id="3075993"/>
    <lineage>
        <taxon>Bacteria</taxon>
        <taxon>Bacillati</taxon>
        <taxon>Actinomycetota</taxon>
        <taxon>Actinomycetes</taxon>
        <taxon>Micrococcales</taxon>
        <taxon>Microbacteriaceae</taxon>
        <taxon>Microbacterium</taxon>
    </lineage>
</organism>
<keyword evidence="5" id="KW-0046">Antibiotic resistance</keyword>
<dbReference type="PIRSF" id="PIRSF006648">
    <property type="entry name" value="DrrB"/>
    <property type="match status" value="1"/>
</dbReference>
<dbReference type="InterPro" id="IPR013525">
    <property type="entry name" value="ABC2_TM"/>
</dbReference>
<evidence type="ECO:0000256" key="5">
    <source>
        <dbReference type="ARBA" id="ARBA00023251"/>
    </source>
</evidence>
<feature type="transmembrane region" description="Helical" evidence="6">
    <location>
        <begin position="181"/>
        <end position="200"/>
    </location>
</feature>
<keyword evidence="9" id="KW-1185">Reference proteome</keyword>
<evidence type="ECO:0000256" key="6">
    <source>
        <dbReference type="SAM" id="Phobius"/>
    </source>
</evidence>
<evidence type="ECO:0000256" key="4">
    <source>
        <dbReference type="ARBA" id="ARBA00023136"/>
    </source>
</evidence>
<name>A0ABU3SIC1_9MICO</name>
<keyword evidence="3 6" id="KW-1133">Transmembrane helix</keyword>
<evidence type="ECO:0000313" key="9">
    <source>
        <dbReference type="Proteomes" id="UP001261125"/>
    </source>
</evidence>
<dbReference type="InterPro" id="IPR051784">
    <property type="entry name" value="Nod_factor_ABC_transporter"/>
</dbReference>
<keyword evidence="2 6" id="KW-0812">Transmembrane</keyword>